<evidence type="ECO:0000256" key="4">
    <source>
        <dbReference type="PROSITE-ProRule" id="PRU00335"/>
    </source>
</evidence>
<dbReference type="Gene3D" id="1.10.10.60">
    <property type="entry name" value="Homeodomain-like"/>
    <property type="match status" value="1"/>
</dbReference>
<dbReference type="InterPro" id="IPR009057">
    <property type="entry name" value="Homeodomain-like_sf"/>
</dbReference>
<gene>
    <name evidence="6" type="ORF">BFC18_14970</name>
</gene>
<evidence type="ECO:0000256" key="1">
    <source>
        <dbReference type="ARBA" id="ARBA00023015"/>
    </source>
</evidence>
<evidence type="ECO:0000256" key="2">
    <source>
        <dbReference type="ARBA" id="ARBA00023125"/>
    </source>
</evidence>
<comment type="caution">
    <text evidence="6">The sequence shown here is derived from an EMBL/GenBank/DDBJ whole genome shotgun (WGS) entry which is preliminary data.</text>
</comment>
<name>A0A1E7ZA99_9ALTE</name>
<evidence type="ECO:0000259" key="5">
    <source>
        <dbReference type="PROSITE" id="PS50977"/>
    </source>
</evidence>
<dbReference type="PANTHER" id="PTHR47506">
    <property type="entry name" value="TRANSCRIPTIONAL REGULATORY PROTEIN"/>
    <property type="match status" value="1"/>
</dbReference>
<accession>A0A1E7ZA99</accession>
<dbReference type="GO" id="GO:0003677">
    <property type="term" value="F:DNA binding"/>
    <property type="evidence" value="ECO:0007669"/>
    <property type="project" value="UniProtKB-UniRule"/>
</dbReference>
<dbReference type="RefSeq" id="WP_070126100.1">
    <property type="nucleotide sequence ID" value="NZ_MDHN01000029.1"/>
</dbReference>
<proteinExistence type="predicted"/>
<dbReference type="PANTHER" id="PTHR47506:SF1">
    <property type="entry name" value="HTH-TYPE TRANSCRIPTIONAL REGULATOR YJDC"/>
    <property type="match status" value="1"/>
</dbReference>
<organism evidence="6 7">
    <name type="scientific">Alteromonas confluentis</name>
    <dbReference type="NCBI Taxonomy" id="1656094"/>
    <lineage>
        <taxon>Bacteria</taxon>
        <taxon>Pseudomonadati</taxon>
        <taxon>Pseudomonadota</taxon>
        <taxon>Gammaproteobacteria</taxon>
        <taxon>Alteromonadales</taxon>
        <taxon>Alteromonadaceae</taxon>
        <taxon>Alteromonas/Salinimonas group</taxon>
        <taxon>Alteromonas</taxon>
    </lineage>
</organism>
<dbReference type="InterPro" id="IPR001647">
    <property type="entry name" value="HTH_TetR"/>
</dbReference>
<dbReference type="EMBL" id="MDHN01000029">
    <property type="protein sequence ID" value="OFC70458.1"/>
    <property type="molecule type" value="Genomic_DNA"/>
</dbReference>
<dbReference type="SUPFAM" id="SSF46689">
    <property type="entry name" value="Homeodomain-like"/>
    <property type="match status" value="1"/>
</dbReference>
<dbReference type="Proteomes" id="UP000175691">
    <property type="component" value="Unassembled WGS sequence"/>
</dbReference>
<evidence type="ECO:0000313" key="7">
    <source>
        <dbReference type="Proteomes" id="UP000175691"/>
    </source>
</evidence>
<dbReference type="STRING" id="1656094.BFC18_14970"/>
<keyword evidence="2 4" id="KW-0238">DNA-binding</keyword>
<dbReference type="Pfam" id="PF00440">
    <property type="entry name" value="TetR_N"/>
    <property type="match status" value="1"/>
</dbReference>
<keyword evidence="3" id="KW-0804">Transcription</keyword>
<dbReference type="InterPro" id="IPR036271">
    <property type="entry name" value="Tet_transcr_reg_TetR-rel_C_sf"/>
</dbReference>
<reference evidence="6 7" key="1">
    <citation type="submission" date="2016-08" db="EMBL/GenBank/DDBJ databases">
        <authorList>
            <person name="Seilhamer J.J."/>
        </authorList>
    </citation>
    <scope>NUCLEOTIDE SEQUENCE [LARGE SCALE GENOMIC DNA]</scope>
    <source>
        <strain evidence="6 7">KCTC 42603</strain>
    </source>
</reference>
<keyword evidence="1" id="KW-0805">Transcription regulation</keyword>
<sequence>MPRSAQYDIEEILQQAVDIFLEYSFHGAIMDEIIARTSFNRRGFYLEFGSKQQFLYKVLEHYQTTQLMPVVSELETHQGITAINTFFLRYIPLVYSRGCLLINCVCELGKQDATVREMGRHYLDRLQLDFIGCLEKARLNGEIKVEINIESAALQLTSYVQGFAVNGILAENKEEMVIATEALLTPLQL</sequence>
<dbReference type="OrthoDB" id="270177at2"/>
<dbReference type="SUPFAM" id="SSF48498">
    <property type="entry name" value="Tetracyclin repressor-like, C-terminal domain"/>
    <property type="match status" value="1"/>
</dbReference>
<protein>
    <recommendedName>
        <fullName evidence="5">HTH tetR-type domain-containing protein</fullName>
    </recommendedName>
</protein>
<dbReference type="AlphaFoldDB" id="A0A1E7ZA99"/>
<dbReference type="Pfam" id="PF16925">
    <property type="entry name" value="TetR_C_13"/>
    <property type="match status" value="1"/>
</dbReference>
<dbReference type="PROSITE" id="PS50977">
    <property type="entry name" value="HTH_TETR_2"/>
    <property type="match status" value="1"/>
</dbReference>
<evidence type="ECO:0000256" key="3">
    <source>
        <dbReference type="ARBA" id="ARBA00023163"/>
    </source>
</evidence>
<dbReference type="InterPro" id="IPR011075">
    <property type="entry name" value="TetR_C"/>
</dbReference>
<feature type="domain" description="HTH tetR-type" evidence="5">
    <location>
        <begin position="6"/>
        <end position="66"/>
    </location>
</feature>
<feature type="DNA-binding region" description="H-T-H motif" evidence="4">
    <location>
        <begin position="29"/>
        <end position="48"/>
    </location>
</feature>
<keyword evidence="7" id="KW-1185">Reference proteome</keyword>
<dbReference type="Gene3D" id="1.10.357.10">
    <property type="entry name" value="Tetracycline Repressor, domain 2"/>
    <property type="match status" value="1"/>
</dbReference>
<evidence type="ECO:0000313" key="6">
    <source>
        <dbReference type="EMBL" id="OFC70458.1"/>
    </source>
</evidence>